<evidence type="ECO:0000313" key="4">
    <source>
        <dbReference type="Proteomes" id="UP001597525"/>
    </source>
</evidence>
<organism evidence="3 4">
    <name type="scientific">Sphingobacterium bambusae</name>
    <dbReference type="NCBI Taxonomy" id="662858"/>
    <lineage>
        <taxon>Bacteria</taxon>
        <taxon>Pseudomonadati</taxon>
        <taxon>Bacteroidota</taxon>
        <taxon>Sphingobacteriia</taxon>
        <taxon>Sphingobacteriales</taxon>
        <taxon>Sphingobacteriaceae</taxon>
        <taxon>Sphingobacterium</taxon>
    </lineage>
</organism>
<keyword evidence="1" id="KW-0472">Membrane</keyword>
<evidence type="ECO:0000259" key="2">
    <source>
        <dbReference type="Pfam" id="PF02517"/>
    </source>
</evidence>
<evidence type="ECO:0000313" key="3">
    <source>
        <dbReference type="EMBL" id="MFD2965760.1"/>
    </source>
</evidence>
<reference evidence="4" key="1">
    <citation type="journal article" date="2019" name="Int. J. Syst. Evol. Microbiol.">
        <title>The Global Catalogue of Microorganisms (GCM) 10K type strain sequencing project: providing services to taxonomists for standard genome sequencing and annotation.</title>
        <authorList>
            <consortium name="The Broad Institute Genomics Platform"/>
            <consortium name="The Broad Institute Genome Sequencing Center for Infectious Disease"/>
            <person name="Wu L."/>
            <person name="Ma J."/>
        </authorList>
    </citation>
    <scope>NUCLEOTIDE SEQUENCE [LARGE SCALE GENOMIC DNA]</scope>
    <source>
        <strain evidence="4">KCTC 22814</strain>
    </source>
</reference>
<feature type="transmembrane region" description="Helical" evidence="1">
    <location>
        <begin position="86"/>
        <end position="107"/>
    </location>
</feature>
<feature type="domain" description="CAAX prenyl protease 2/Lysostaphin resistance protein A-like" evidence="2">
    <location>
        <begin position="54"/>
        <end position="209"/>
    </location>
</feature>
<feature type="transmembrane region" description="Helical" evidence="1">
    <location>
        <begin position="197"/>
        <end position="217"/>
    </location>
</feature>
<dbReference type="EMBL" id="JBHUPB010000001">
    <property type="protein sequence ID" value="MFD2965760.1"/>
    <property type="molecule type" value="Genomic_DNA"/>
</dbReference>
<sequence>MNRTQQLFLAVKTLFLIYIIKLSFTAIQVSLIKYGILREIKGTDGGSTLLSESGPVLFLLEFVLIGPILEEFGFRAILQKGKLLTAAGASSMILLVFVLLFNIPIYSLTSCSALAIGLATAIFAILINTPSILLKITAFTNNHARSILWINATAFACWHFYNFDFAQTGVFEVVWYLTPHFIVALILSWISIKAGFLTACAVHVCNNLLPAVFFLYANQA</sequence>
<feature type="transmembrane region" description="Helical" evidence="1">
    <location>
        <begin position="113"/>
        <end position="134"/>
    </location>
</feature>
<keyword evidence="1" id="KW-1133">Transmembrane helix</keyword>
<name>A0ABW6B889_9SPHI</name>
<proteinExistence type="predicted"/>
<keyword evidence="1" id="KW-0812">Transmembrane</keyword>
<gene>
    <name evidence="3" type="ORF">ACFS7Y_00040</name>
</gene>
<dbReference type="Proteomes" id="UP001597525">
    <property type="component" value="Unassembled WGS sequence"/>
</dbReference>
<protein>
    <submittedName>
        <fullName evidence="3">Type II CAAX prenyl endopeptidase Rce1 family protein</fullName>
    </submittedName>
</protein>
<comment type="caution">
    <text evidence="3">The sequence shown here is derived from an EMBL/GenBank/DDBJ whole genome shotgun (WGS) entry which is preliminary data.</text>
</comment>
<feature type="transmembrane region" description="Helical" evidence="1">
    <location>
        <begin position="146"/>
        <end position="161"/>
    </location>
</feature>
<feature type="transmembrane region" description="Helical" evidence="1">
    <location>
        <begin position="56"/>
        <end position="74"/>
    </location>
</feature>
<evidence type="ECO:0000256" key="1">
    <source>
        <dbReference type="SAM" id="Phobius"/>
    </source>
</evidence>
<feature type="transmembrane region" description="Helical" evidence="1">
    <location>
        <begin position="7"/>
        <end position="36"/>
    </location>
</feature>
<accession>A0ABW6B889</accession>
<dbReference type="RefSeq" id="WP_320184640.1">
    <property type="nucleotide sequence ID" value="NZ_CP138332.1"/>
</dbReference>
<dbReference type="Pfam" id="PF02517">
    <property type="entry name" value="Rce1-like"/>
    <property type="match status" value="1"/>
</dbReference>
<keyword evidence="4" id="KW-1185">Reference proteome</keyword>
<dbReference type="InterPro" id="IPR003675">
    <property type="entry name" value="Rce1/LyrA-like_dom"/>
</dbReference>
<feature type="transmembrane region" description="Helical" evidence="1">
    <location>
        <begin position="173"/>
        <end position="190"/>
    </location>
</feature>